<accession>A0A401TSK5</accession>
<dbReference type="Proteomes" id="UP000287033">
    <property type="component" value="Unassembled WGS sequence"/>
</dbReference>
<dbReference type="OrthoDB" id="433124at2759"/>
<dbReference type="InterPro" id="IPR009053">
    <property type="entry name" value="Prefoldin"/>
</dbReference>
<evidence type="ECO:0000313" key="1">
    <source>
        <dbReference type="EMBL" id="GCC45599.1"/>
    </source>
</evidence>
<protein>
    <submittedName>
        <fullName evidence="1">Uncharacterized protein</fullName>
    </submittedName>
</protein>
<dbReference type="STRING" id="137246.A0A401TSK5"/>
<dbReference type="EMBL" id="BEZZ01162946">
    <property type="protein sequence ID" value="GCC45599.1"/>
    <property type="molecule type" value="Genomic_DNA"/>
</dbReference>
<reference evidence="1 2" key="1">
    <citation type="journal article" date="2018" name="Nat. Ecol. Evol.">
        <title>Shark genomes provide insights into elasmobranch evolution and the origin of vertebrates.</title>
        <authorList>
            <person name="Hara Y"/>
            <person name="Yamaguchi K"/>
            <person name="Onimaru K"/>
            <person name="Kadota M"/>
            <person name="Koyanagi M"/>
            <person name="Keeley SD"/>
            <person name="Tatsumi K"/>
            <person name="Tanaka K"/>
            <person name="Motone F"/>
            <person name="Kageyama Y"/>
            <person name="Nozu R"/>
            <person name="Adachi N"/>
            <person name="Nishimura O"/>
            <person name="Nakagawa R"/>
            <person name="Tanegashima C"/>
            <person name="Kiyatake I"/>
            <person name="Matsumoto R"/>
            <person name="Murakumo K"/>
            <person name="Nishida K"/>
            <person name="Terakita A"/>
            <person name="Kuratani S"/>
            <person name="Sato K"/>
            <person name="Hyodo S Kuraku.S."/>
        </authorList>
    </citation>
    <scope>NUCLEOTIDE SEQUENCE [LARGE SCALE GENOMIC DNA]</scope>
</reference>
<evidence type="ECO:0000313" key="2">
    <source>
        <dbReference type="Proteomes" id="UP000287033"/>
    </source>
</evidence>
<dbReference type="InterPro" id="IPR003994">
    <property type="entry name" value="UXT"/>
</dbReference>
<dbReference type="AlphaFoldDB" id="A0A401TSK5"/>
<dbReference type="GO" id="GO:0000122">
    <property type="term" value="P:negative regulation of transcription by RNA polymerase II"/>
    <property type="evidence" value="ECO:0007669"/>
    <property type="project" value="InterPro"/>
</dbReference>
<comment type="caution">
    <text evidence="1">The sequence shown here is derived from an EMBL/GenBank/DDBJ whole genome shotgun (WGS) entry which is preliminary data.</text>
</comment>
<dbReference type="OMA" id="IYAYETF"/>
<dbReference type="GO" id="GO:0003714">
    <property type="term" value="F:transcription corepressor activity"/>
    <property type="evidence" value="ECO:0007669"/>
    <property type="project" value="InterPro"/>
</dbReference>
<proteinExistence type="predicted"/>
<sequence>KVLEQRDEIYEKIAQHLQLKNVIERLQEPESRSLKMQVDLGCNFYVQANV</sequence>
<keyword evidence="2" id="KW-1185">Reference proteome</keyword>
<organism evidence="1 2">
    <name type="scientific">Chiloscyllium punctatum</name>
    <name type="common">Brownbanded bambooshark</name>
    <name type="synonym">Hemiscyllium punctatum</name>
    <dbReference type="NCBI Taxonomy" id="137246"/>
    <lineage>
        <taxon>Eukaryota</taxon>
        <taxon>Metazoa</taxon>
        <taxon>Chordata</taxon>
        <taxon>Craniata</taxon>
        <taxon>Vertebrata</taxon>
        <taxon>Chondrichthyes</taxon>
        <taxon>Elasmobranchii</taxon>
        <taxon>Galeomorphii</taxon>
        <taxon>Galeoidea</taxon>
        <taxon>Orectolobiformes</taxon>
        <taxon>Hemiscylliidae</taxon>
        <taxon>Chiloscyllium</taxon>
    </lineage>
</organism>
<feature type="non-terminal residue" evidence="1">
    <location>
        <position position="1"/>
    </location>
</feature>
<name>A0A401TSK5_CHIPU</name>
<dbReference type="Gene3D" id="1.10.287.370">
    <property type="match status" value="1"/>
</dbReference>
<dbReference type="PRINTS" id="PR01502">
    <property type="entry name" value="UXTPROTEIN"/>
</dbReference>
<gene>
    <name evidence="1" type="ORF">chiPu_0029669</name>
</gene>